<dbReference type="HOGENOM" id="CLU_149290_1_0_6"/>
<keyword evidence="2" id="KW-1185">Reference proteome</keyword>
<dbReference type="Gene3D" id="3.10.450.530">
    <property type="entry name" value="Ribonuclease toxin, BrnT, of type II toxin-antitoxin system"/>
    <property type="match status" value="1"/>
</dbReference>
<organism evidence="1 2">
    <name type="scientific">Methylobacter tundripaludum (strain ATCC BAA-1195 / DSM 17260 / SV96)</name>
    <dbReference type="NCBI Taxonomy" id="697282"/>
    <lineage>
        <taxon>Bacteria</taxon>
        <taxon>Pseudomonadati</taxon>
        <taxon>Pseudomonadota</taxon>
        <taxon>Gammaproteobacteria</taxon>
        <taxon>Methylococcales</taxon>
        <taxon>Methylococcaceae</taxon>
        <taxon>Methylobacter</taxon>
    </lineage>
</organism>
<evidence type="ECO:0000313" key="1">
    <source>
        <dbReference type="EMBL" id="EGW19798.1"/>
    </source>
</evidence>
<dbReference type="EMBL" id="JH109154">
    <property type="protein sequence ID" value="EGW19798.1"/>
    <property type="molecule type" value="Genomic_DNA"/>
</dbReference>
<protein>
    <recommendedName>
        <fullName evidence="3">BrnT family toxin</fullName>
    </recommendedName>
</protein>
<dbReference type="InterPro" id="IPR007460">
    <property type="entry name" value="BrnT_toxin"/>
</dbReference>
<dbReference type="eggNOG" id="COG2929">
    <property type="taxonomic scope" value="Bacteria"/>
</dbReference>
<accession>G3J242</accession>
<dbReference type="InterPro" id="IPR038573">
    <property type="entry name" value="BrnT_sf"/>
</dbReference>
<gene>
    <name evidence="1" type="ORF">Mettu_2913</name>
</gene>
<evidence type="ECO:0000313" key="2">
    <source>
        <dbReference type="Proteomes" id="UP000004664"/>
    </source>
</evidence>
<sequence length="97" mass="11458">MQYHFEWDPVKAKTNLQKHGVSFEEAAEIFLDPLQLSMPDEHSELEERWITLGNTQAQQLRLVVHTFMTYHQDQVTIRIISARPATRHEQKHYEGSL</sequence>
<dbReference type="RefSeq" id="WP_006893980.1">
    <property type="nucleotide sequence ID" value="NZ_JH109154.1"/>
</dbReference>
<proteinExistence type="predicted"/>
<dbReference type="Pfam" id="PF04365">
    <property type="entry name" value="BrnT_toxin"/>
    <property type="match status" value="1"/>
</dbReference>
<name>G3J242_METTV</name>
<dbReference type="AlphaFoldDB" id="G3J242"/>
<dbReference type="STRING" id="697282.Mettu_2913"/>
<dbReference type="OrthoDB" id="9802417at2"/>
<dbReference type="Proteomes" id="UP000004664">
    <property type="component" value="Unassembled WGS sequence"/>
</dbReference>
<reference evidence="1 2" key="1">
    <citation type="submission" date="2011-06" db="EMBL/GenBank/DDBJ databases">
        <title>Genomic sequence of Methylobacter tundripaludum SV96.</title>
        <authorList>
            <consortium name="US DOE Joint Genome Institute"/>
            <person name="Lucas S."/>
            <person name="Han J."/>
            <person name="Lapidus A."/>
            <person name="Cheng J.-F."/>
            <person name="Goodwin L."/>
            <person name="Pitluck S."/>
            <person name="Held B."/>
            <person name="Detter J.C."/>
            <person name="Han C."/>
            <person name="Tapia R."/>
            <person name="Land M."/>
            <person name="Hauser L."/>
            <person name="Kyrpides N."/>
            <person name="Ivanova N."/>
            <person name="Ovchinnikova G."/>
            <person name="Pagani I."/>
            <person name="Klotz M.G."/>
            <person name="Dispirito A.A."/>
            <person name="Murrell J.C."/>
            <person name="Dunfield P."/>
            <person name="Kalyuzhnaya M.G."/>
            <person name="Svenning M."/>
            <person name="Trotsenko Y.A."/>
            <person name="Stein L.Y."/>
            <person name="Woyke T."/>
        </authorList>
    </citation>
    <scope>NUCLEOTIDE SEQUENCE [LARGE SCALE GENOMIC DNA]</scope>
    <source>
        <strain evidence="2">ATCC BAA-1195 / DSM 17260 / SV96</strain>
    </source>
</reference>
<evidence type="ECO:0008006" key="3">
    <source>
        <dbReference type="Google" id="ProtNLM"/>
    </source>
</evidence>